<organism evidence="1 2">
    <name type="scientific">Vibrio vulnificus</name>
    <dbReference type="NCBI Taxonomy" id="672"/>
    <lineage>
        <taxon>Bacteria</taxon>
        <taxon>Pseudomonadati</taxon>
        <taxon>Pseudomonadota</taxon>
        <taxon>Gammaproteobacteria</taxon>
        <taxon>Vibrionales</taxon>
        <taxon>Vibrionaceae</taxon>
        <taxon>Vibrio</taxon>
    </lineage>
</organism>
<dbReference type="RefSeq" id="WP_045622554.1">
    <property type="nucleotide sequence ID" value="NZ_CABMOC010000003.1"/>
</dbReference>
<dbReference type="EMBL" id="PDGH01000027">
    <property type="protein sequence ID" value="POB49717.1"/>
    <property type="molecule type" value="Genomic_DNA"/>
</dbReference>
<protein>
    <submittedName>
        <fullName evidence="1">Type VI secretion system baseplate subunit TssK</fullName>
    </submittedName>
</protein>
<dbReference type="PANTHER" id="PTHR35566:SF1">
    <property type="entry name" value="TYPE VI SECRETION SYSTEM BASEPLATE COMPONENT TSSK1"/>
    <property type="match status" value="1"/>
</dbReference>
<dbReference type="Proteomes" id="UP000237466">
    <property type="component" value="Unassembled WGS sequence"/>
</dbReference>
<dbReference type="NCBIfam" id="TIGR03353">
    <property type="entry name" value="VI_chp_4"/>
    <property type="match status" value="1"/>
</dbReference>
<gene>
    <name evidence="1" type="ORF">CRN52_03010</name>
</gene>
<comment type="caution">
    <text evidence="1">The sequence shown here is derived from an EMBL/GenBank/DDBJ whole genome shotgun (WGS) entry which is preliminary data.</text>
</comment>
<dbReference type="InterPro" id="IPR010263">
    <property type="entry name" value="T6SS_TssK"/>
</dbReference>
<name>A0A2S3R7Q8_VIBVL</name>
<dbReference type="PANTHER" id="PTHR35566">
    <property type="entry name" value="BLR3599 PROTEIN"/>
    <property type="match status" value="1"/>
</dbReference>
<evidence type="ECO:0000313" key="2">
    <source>
        <dbReference type="Proteomes" id="UP000237466"/>
    </source>
</evidence>
<dbReference type="AlphaFoldDB" id="A0A2S3R7Q8"/>
<dbReference type="Pfam" id="PF05936">
    <property type="entry name" value="T6SS_VasE"/>
    <property type="match status" value="1"/>
</dbReference>
<accession>A0A2S3R7Q8</accession>
<proteinExistence type="predicted"/>
<evidence type="ECO:0000313" key="1">
    <source>
        <dbReference type="EMBL" id="POB49717.1"/>
    </source>
</evidence>
<sequence>MSVYSPIVWSEGMFLRPQHFQQQERALSHEYKGLTRLVGCYARGIESFSLDKEQLKEGVVSLTECVGIFSDMTFVNIPIKEQLPEPLKIEPGIENTLVQLVIPAEKSQGQNVSHSETSMVTRYKVVDHTLTDSVSGDEEVLQLAALKCELKATNDNLPGYVSLPLVKIRHVGSEGQVILDEEFVPPFLNVHHSSLLTRYLNNVLAMIKIRADAIASRLGQGKSASSSAVDFIMLQMLNRYEANLRHLSKGSELHPHELATALLSLIGELSTFSSKNKRVPKLPEYQHSNLGPVFSEMNQILSQYLSVVLEQTATKMPLDIRQFGIRVTPLPDKSLLSLCQFVLAVKADVSADEIRKKLPGQIKVGPAENIRDLINNQINGIAVSPLNVVPRQMPYAAGYVYFELVKQGAYWARLNESGGMAFHVSGNYPGLEMELWSINQ</sequence>
<reference evidence="1 2" key="1">
    <citation type="journal article" date="2018" name="Front. Microbiol.">
        <title>Phylogeny of Vibrio vulnificus from the Analysis of the Core-Genome: Implications for Intra-Species Taxonomy.</title>
        <authorList>
            <person name="Roig F.J."/>
            <person name="Gonzalez-Candelas F."/>
            <person name="Sanjuan E."/>
            <person name="Fouz B."/>
            <person name="Feil E.J."/>
            <person name="Llorens C."/>
            <person name="Baker-Austin C."/>
            <person name="Oliver J.D."/>
            <person name="Danin-Poleg Y."/>
            <person name="Gibas C.J."/>
            <person name="Kashi Y."/>
            <person name="Gulig P.A."/>
            <person name="Morrison S.S."/>
            <person name="Amaro C."/>
        </authorList>
    </citation>
    <scope>NUCLEOTIDE SEQUENCE [LARGE SCALE GENOMIC DNA]</scope>
    <source>
        <strain evidence="1 2">CECT4608</strain>
    </source>
</reference>